<evidence type="ECO:0000313" key="2">
    <source>
        <dbReference type="EMBL" id="MDX8150962.1"/>
    </source>
</evidence>
<dbReference type="EMBL" id="JAXAVX010000002">
    <property type="protein sequence ID" value="MDX8150962.1"/>
    <property type="molecule type" value="Genomic_DNA"/>
</dbReference>
<dbReference type="CDD" id="cd00657">
    <property type="entry name" value="Ferritin_like"/>
    <property type="match status" value="1"/>
</dbReference>
<evidence type="ECO:0000313" key="3">
    <source>
        <dbReference type="Proteomes" id="UP001277761"/>
    </source>
</evidence>
<protein>
    <submittedName>
        <fullName evidence="2">Ferritin-like domain-containing protein</fullName>
    </submittedName>
</protein>
<dbReference type="Proteomes" id="UP001277761">
    <property type="component" value="Unassembled WGS sequence"/>
</dbReference>
<name>A0ABU4VHW0_9ACTN</name>
<keyword evidence="3" id="KW-1185">Reference proteome</keyword>
<dbReference type="RefSeq" id="WP_319953115.1">
    <property type="nucleotide sequence ID" value="NZ_JAXAVX010000002.1"/>
</dbReference>
<dbReference type="InterPro" id="IPR006311">
    <property type="entry name" value="TAT_signal"/>
</dbReference>
<dbReference type="Pfam" id="PF13668">
    <property type="entry name" value="Ferritin_2"/>
    <property type="match status" value="1"/>
</dbReference>
<dbReference type="InterPro" id="IPR009078">
    <property type="entry name" value="Ferritin-like_SF"/>
</dbReference>
<evidence type="ECO:0000256" key="1">
    <source>
        <dbReference type="SAM" id="MobiDB-lite"/>
    </source>
</evidence>
<proteinExistence type="predicted"/>
<dbReference type="InterPro" id="IPR012347">
    <property type="entry name" value="Ferritin-like"/>
</dbReference>
<feature type="region of interest" description="Disordered" evidence="1">
    <location>
        <begin position="42"/>
        <end position="66"/>
    </location>
</feature>
<reference evidence="2 3" key="1">
    <citation type="submission" date="2023-11" db="EMBL/GenBank/DDBJ databases">
        <authorList>
            <person name="Xu M."/>
            <person name="Jiang T."/>
        </authorList>
    </citation>
    <scope>NUCLEOTIDE SEQUENCE [LARGE SCALE GENOMIC DNA]</scope>
    <source>
        <strain evidence="2 3">SD</strain>
    </source>
</reference>
<organism evidence="2 3">
    <name type="scientific">Patulibacter brassicae</name>
    <dbReference type="NCBI Taxonomy" id="1705717"/>
    <lineage>
        <taxon>Bacteria</taxon>
        <taxon>Bacillati</taxon>
        <taxon>Actinomycetota</taxon>
        <taxon>Thermoleophilia</taxon>
        <taxon>Solirubrobacterales</taxon>
        <taxon>Patulibacteraceae</taxon>
        <taxon>Patulibacter</taxon>
    </lineage>
</organism>
<sequence length="223" mass="23021">MSTPTTTPDATERPDSRRGFLRLAGVGAAGSAALFLTACGDDDDSSSGAAAGTTASTTEKSSGGSAEGDLKILNYALTLEFLEADFYKKAIDADLFKGAELDLVKKFGESEQAHVDVLTDTIKKLGGTPVTAPETTFPLEDRKSVLELAATVENLGAAAYLGKAGEIMNPDILAAALSIHSVEARHAGALNHLLGKKPTPDGAFAKPADEATVLEAVKPFIVS</sequence>
<dbReference type="SUPFAM" id="SSF47240">
    <property type="entry name" value="Ferritin-like"/>
    <property type="match status" value="1"/>
</dbReference>
<accession>A0ABU4VHW0</accession>
<feature type="compositionally biased region" description="Low complexity" evidence="1">
    <location>
        <begin position="46"/>
        <end position="64"/>
    </location>
</feature>
<dbReference type="Gene3D" id="1.20.1260.10">
    <property type="match status" value="1"/>
</dbReference>
<dbReference type="PROSITE" id="PS51318">
    <property type="entry name" value="TAT"/>
    <property type="match status" value="1"/>
</dbReference>
<comment type="caution">
    <text evidence="2">The sequence shown here is derived from an EMBL/GenBank/DDBJ whole genome shotgun (WGS) entry which is preliminary data.</text>
</comment>
<gene>
    <name evidence="2" type="ORF">SK069_05100</name>
</gene>